<evidence type="ECO:0000313" key="4">
    <source>
        <dbReference type="EMBL" id="RSD14802.1"/>
    </source>
</evidence>
<keyword evidence="2 4" id="KW-0503">Monooxygenase</keyword>
<dbReference type="GO" id="GO:0071949">
    <property type="term" value="F:FAD binding"/>
    <property type="evidence" value="ECO:0007669"/>
    <property type="project" value="InterPro"/>
</dbReference>
<proteinExistence type="predicted"/>
<dbReference type="InterPro" id="IPR050493">
    <property type="entry name" value="FAD-dep_Monooxygenase_BioMet"/>
</dbReference>
<dbReference type="EMBL" id="RSEC01000055">
    <property type="protein sequence ID" value="RSD14802.1"/>
    <property type="molecule type" value="Genomic_DNA"/>
</dbReference>
<gene>
    <name evidence="4" type="ORF">EIY87_24795</name>
</gene>
<dbReference type="SUPFAM" id="SSF51905">
    <property type="entry name" value="FAD/NAD(P)-binding domain"/>
    <property type="match status" value="1"/>
</dbReference>
<accession>A0A3R9DVF6</accession>
<dbReference type="PANTHER" id="PTHR13789:SF309">
    <property type="entry name" value="PUTATIVE (AFU_ORTHOLOGUE AFUA_6G14510)-RELATED"/>
    <property type="match status" value="1"/>
</dbReference>
<dbReference type="InterPro" id="IPR036188">
    <property type="entry name" value="FAD/NAD-bd_sf"/>
</dbReference>
<keyword evidence="1" id="KW-0560">Oxidoreductase</keyword>
<feature type="domain" description="FAD-binding" evidence="3">
    <location>
        <begin position="2"/>
        <end position="343"/>
    </location>
</feature>
<reference evidence="4 5" key="1">
    <citation type="submission" date="2018-12" db="EMBL/GenBank/DDBJ databases">
        <title>Amycolatopsis eburnea sp. nov. actinomycete associate with arbuscular mycorrhiza fungal spore.</title>
        <authorList>
            <person name="Lumyong S."/>
            <person name="Chaiya L."/>
        </authorList>
    </citation>
    <scope>NUCLEOTIDE SEQUENCE [LARGE SCALE GENOMIC DNA]</scope>
    <source>
        <strain evidence="4 5">GLM-1</strain>
    </source>
</reference>
<evidence type="ECO:0000256" key="2">
    <source>
        <dbReference type="ARBA" id="ARBA00023033"/>
    </source>
</evidence>
<dbReference type="PANTHER" id="PTHR13789">
    <property type="entry name" value="MONOOXYGENASE"/>
    <property type="match status" value="1"/>
</dbReference>
<name>A0A3R9DVF6_9PSEU</name>
<dbReference type="RefSeq" id="WP_125312296.1">
    <property type="nucleotide sequence ID" value="NZ_RSEC01000055.1"/>
</dbReference>
<sequence>MTRALIIGGGIAGPVAAMALQKAGIDSVVYEAYTHGADDVGAFMTIMNNGFDALHAIDADKPVLDASFPADRALFWSGSGRLLGEAPIGGGSAGAYGPHTIKRAELYRVLHEEAERRGIAIERGKRLDDVDTDGGVAAVFTDGTREEGDLLIGADGIHSATRVVIDPDAPEPRYTGTVVLCGYAQRAPVEPMPGVYRMIYGKRVFFAYTTAPGGETWWFVNIPGPELRKAELVETSLEEWKKRATRLLRGDRSPAAAIVEASEEIRASNGYDIASTPSWHTGPMIVIGDAAHAAAPNAGHGASMAMEDAVVLAKCLRDEPDVPAAFRAYETQRRERVEKLVATSARMGGTATPGPIKRIIRDVAIRKRLKGGPRNTAAWLTQHHIDWDATNLRE</sequence>
<dbReference type="AlphaFoldDB" id="A0A3R9DVF6"/>
<dbReference type="GO" id="GO:0004497">
    <property type="term" value="F:monooxygenase activity"/>
    <property type="evidence" value="ECO:0007669"/>
    <property type="project" value="UniProtKB-KW"/>
</dbReference>
<dbReference type="Pfam" id="PF01494">
    <property type="entry name" value="FAD_binding_3"/>
    <property type="match status" value="1"/>
</dbReference>
<protein>
    <submittedName>
        <fullName evidence="4">FAD-dependent monooxygenase</fullName>
    </submittedName>
</protein>
<evidence type="ECO:0000256" key="1">
    <source>
        <dbReference type="ARBA" id="ARBA00023002"/>
    </source>
</evidence>
<comment type="caution">
    <text evidence="4">The sequence shown here is derived from an EMBL/GenBank/DDBJ whole genome shotgun (WGS) entry which is preliminary data.</text>
</comment>
<dbReference type="OrthoDB" id="9782160at2"/>
<evidence type="ECO:0000313" key="5">
    <source>
        <dbReference type="Proteomes" id="UP000267081"/>
    </source>
</evidence>
<organism evidence="4 5">
    <name type="scientific">Amycolatopsis eburnea</name>
    <dbReference type="NCBI Taxonomy" id="2267691"/>
    <lineage>
        <taxon>Bacteria</taxon>
        <taxon>Bacillati</taxon>
        <taxon>Actinomycetota</taxon>
        <taxon>Actinomycetes</taxon>
        <taxon>Pseudonocardiales</taxon>
        <taxon>Pseudonocardiaceae</taxon>
        <taxon>Amycolatopsis</taxon>
    </lineage>
</organism>
<dbReference type="Proteomes" id="UP000267081">
    <property type="component" value="Unassembled WGS sequence"/>
</dbReference>
<dbReference type="InterPro" id="IPR002938">
    <property type="entry name" value="FAD-bd"/>
</dbReference>
<keyword evidence="5" id="KW-1185">Reference proteome</keyword>
<dbReference type="PRINTS" id="PR00420">
    <property type="entry name" value="RNGMNOXGNASE"/>
</dbReference>
<evidence type="ECO:0000259" key="3">
    <source>
        <dbReference type="Pfam" id="PF01494"/>
    </source>
</evidence>
<dbReference type="Gene3D" id="3.50.50.60">
    <property type="entry name" value="FAD/NAD(P)-binding domain"/>
    <property type="match status" value="1"/>
</dbReference>